<dbReference type="AlphaFoldDB" id="A0A1G8VTA8"/>
<dbReference type="InterPro" id="IPR010093">
    <property type="entry name" value="SinI_DNA-bd"/>
</dbReference>
<evidence type="ECO:0000313" key="3">
    <source>
        <dbReference type="Proteomes" id="UP000199433"/>
    </source>
</evidence>
<dbReference type="RefSeq" id="WP_091264414.1">
    <property type="nucleotide sequence ID" value="NZ_FNFK01000002.1"/>
</dbReference>
<evidence type="ECO:0000313" key="2">
    <source>
        <dbReference type="EMBL" id="SDJ69057.1"/>
    </source>
</evidence>
<accession>A0A1G8VTA8</accession>
<dbReference type="GO" id="GO:0003677">
    <property type="term" value="F:DNA binding"/>
    <property type="evidence" value="ECO:0007669"/>
    <property type="project" value="InterPro"/>
</dbReference>
<evidence type="ECO:0000259" key="1">
    <source>
        <dbReference type="Pfam" id="PF12728"/>
    </source>
</evidence>
<name>A0A1G8VTA8_9LACT</name>
<feature type="domain" description="Helix-turn-helix" evidence="1">
    <location>
        <begin position="13"/>
        <end position="57"/>
    </location>
</feature>
<dbReference type="Proteomes" id="UP000199433">
    <property type="component" value="Unassembled WGS sequence"/>
</dbReference>
<gene>
    <name evidence="2" type="ORF">SAMN04488098_100286</name>
</gene>
<dbReference type="OrthoDB" id="9805928at2"/>
<keyword evidence="3" id="KW-1185">Reference proteome</keyword>
<sequence>MAIEIEPIKKEVFTVRETAAILGVNVNTVYALIKRGDLRSYKMPGYKIPDLEIKRFKRWAWENQVDYSDILKKGE</sequence>
<dbReference type="InterPro" id="IPR041657">
    <property type="entry name" value="HTH_17"/>
</dbReference>
<reference evidence="3" key="1">
    <citation type="submission" date="2016-10" db="EMBL/GenBank/DDBJ databases">
        <authorList>
            <person name="Varghese N."/>
            <person name="Submissions S."/>
        </authorList>
    </citation>
    <scope>NUCLEOTIDE SEQUENCE [LARGE SCALE GENOMIC DNA]</scope>
    <source>
        <strain evidence="3">DSM 19181</strain>
    </source>
</reference>
<protein>
    <submittedName>
        <fullName evidence="2">DNA binding domain-containing protein, excisionase family</fullName>
    </submittedName>
</protein>
<proteinExistence type="predicted"/>
<dbReference type="SUPFAM" id="SSF46955">
    <property type="entry name" value="Putative DNA-binding domain"/>
    <property type="match status" value="1"/>
</dbReference>
<dbReference type="NCBIfam" id="TIGR01764">
    <property type="entry name" value="excise"/>
    <property type="match status" value="1"/>
</dbReference>
<dbReference type="Pfam" id="PF12728">
    <property type="entry name" value="HTH_17"/>
    <property type="match status" value="1"/>
</dbReference>
<dbReference type="InterPro" id="IPR009061">
    <property type="entry name" value="DNA-bd_dom_put_sf"/>
</dbReference>
<dbReference type="STRING" id="426701.SAMN04488098_100286"/>
<dbReference type="EMBL" id="FNFK01000002">
    <property type="protein sequence ID" value="SDJ69057.1"/>
    <property type="molecule type" value="Genomic_DNA"/>
</dbReference>
<organism evidence="2 3">
    <name type="scientific">Alkalibacterium thalassium</name>
    <dbReference type="NCBI Taxonomy" id="426701"/>
    <lineage>
        <taxon>Bacteria</taxon>
        <taxon>Bacillati</taxon>
        <taxon>Bacillota</taxon>
        <taxon>Bacilli</taxon>
        <taxon>Lactobacillales</taxon>
        <taxon>Carnobacteriaceae</taxon>
        <taxon>Alkalibacterium</taxon>
    </lineage>
</organism>